<dbReference type="EMBL" id="JAUDUY010000003">
    <property type="protein sequence ID" value="MDM9631571.1"/>
    <property type="molecule type" value="Genomic_DNA"/>
</dbReference>
<dbReference type="NCBIfam" id="TIGR03570">
    <property type="entry name" value="NeuD_NnaD"/>
    <property type="match status" value="1"/>
</dbReference>
<dbReference type="CDD" id="cd03360">
    <property type="entry name" value="LbH_AT_putative"/>
    <property type="match status" value="1"/>
</dbReference>
<dbReference type="PANTHER" id="PTHR43300:SF7">
    <property type="entry name" value="UDP-N-ACETYLBACILLOSAMINE N-ACETYLTRANSFERASE"/>
    <property type="match status" value="1"/>
</dbReference>
<gene>
    <name evidence="3" type="ORF">QU605_08825</name>
</gene>
<dbReference type="RefSeq" id="WP_289724923.1">
    <property type="nucleotide sequence ID" value="NZ_JAUDUY010000003.1"/>
</dbReference>
<dbReference type="InterPro" id="IPR020019">
    <property type="entry name" value="AcTrfase_PglD-like"/>
</dbReference>
<dbReference type="Gene3D" id="2.160.10.10">
    <property type="entry name" value="Hexapeptide repeat proteins"/>
    <property type="match status" value="1"/>
</dbReference>
<evidence type="ECO:0000256" key="1">
    <source>
        <dbReference type="ARBA" id="ARBA00007274"/>
    </source>
</evidence>
<accession>A0ABT7WF75</accession>
<dbReference type="Gene3D" id="3.40.50.20">
    <property type="match status" value="1"/>
</dbReference>
<dbReference type="Pfam" id="PF17836">
    <property type="entry name" value="PglD_N"/>
    <property type="match status" value="1"/>
</dbReference>
<reference evidence="3" key="1">
    <citation type="submission" date="2023-06" db="EMBL/GenBank/DDBJ databases">
        <title>Robiginitalea aurantiacus sp. nov. and Algoriphagus sediminis sp. nov., isolated from coastal sediment.</title>
        <authorList>
            <person name="Zhou Z.Y."/>
            <person name="An J."/>
            <person name="Jia Y.W."/>
            <person name="Du Z.J."/>
        </authorList>
    </citation>
    <scope>NUCLEOTIDE SEQUENCE</scope>
    <source>
        <strain evidence="3">M39</strain>
    </source>
</reference>
<name>A0ABT7WF75_9FLAO</name>
<evidence type="ECO:0000313" key="4">
    <source>
        <dbReference type="Proteomes" id="UP001174839"/>
    </source>
</evidence>
<feature type="domain" description="PglD N-terminal" evidence="2">
    <location>
        <begin position="3"/>
        <end position="81"/>
    </location>
</feature>
<proteinExistence type="inferred from homology"/>
<comment type="caution">
    <text evidence="3">The sequence shown here is derived from an EMBL/GenBank/DDBJ whole genome shotgun (WGS) entry which is preliminary data.</text>
</comment>
<dbReference type="SUPFAM" id="SSF51161">
    <property type="entry name" value="Trimeric LpxA-like enzymes"/>
    <property type="match status" value="1"/>
</dbReference>
<dbReference type="PANTHER" id="PTHR43300">
    <property type="entry name" value="ACETYLTRANSFERASE"/>
    <property type="match status" value="1"/>
</dbReference>
<evidence type="ECO:0000313" key="3">
    <source>
        <dbReference type="EMBL" id="MDM9631571.1"/>
    </source>
</evidence>
<comment type="similarity">
    <text evidence="1">Belongs to the transferase hexapeptide repeat family.</text>
</comment>
<keyword evidence="4" id="KW-1185">Reference proteome</keyword>
<protein>
    <submittedName>
        <fullName evidence="3">Acetyltransferase</fullName>
    </submittedName>
</protein>
<organism evidence="3 4">
    <name type="scientific">Robiginitalea aurantiaca</name>
    <dbReference type="NCBI Taxonomy" id="3056915"/>
    <lineage>
        <taxon>Bacteria</taxon>
        <taxon>Pseudomonadati</taxon>
        <taxon>Bacteroidota</taxon>
        <taxon>Flavobacteriia</taxon>
        <taxon>Flavobacteriales</taxon>
        <taxon>Flavobacteriaceae</taxon>
        <taxon>Robiginitalea</taxon>
    </lineage>
</organism>
<dbReference type="InterPro" id="IPR011004">
    <property type="entry name" value="Trimer_LpxA-like_sf"/>
</dbReference>
<dbReference type="InterPro" id="IPR050179">
    <property type="entry name" value="Trans_hexapeptide_repeat"/>
</dbReference>
<evidence type="ECO:0000259" key="2">
    <source>
        <dbReference type="Pfam" id="PF17836"/>
    </source>
</evidence>
<sequence length="237" mass="25557">MKNILVFGASGHGSVVLDILEKSKEFRPVGFVDSYIKKGTKKYGYEVLGSEFDLLHLIERHRIFGGVVAIGDNWTRRRLVQLIQRMVPGFIFINAVHPSAILGRNVFLGHGNVIMPRVVINANSSIGDHCILNTGATLDHDGIMDEFSSLAPGVSCGGNFYLGQCSAVCLGANVIESIHIGSQSVVGAGSLVIDDIPDRVVVFGSPARIIRSRMEGEPYLGGGKDESAFQSRLNFTA</sequence>
<dbReference type="InterPro" id="IPR041561">
    <property type="entry name" value="PglD_N"/>
</dbReference>
<dbReference type="Proteomes" id="UP001174839">
    <property type="component" value="Unassembled WGS sequence"/>
</dbReference>